<dbReference type="InterPro" id="IPR009075">
    <property type="entry name" value="AcylCo_DH/oxidase_C"/>
</dbReference>
<dbReference type="RefSeq" id="WP_168448909.1">
    <property type="nucleotide sequence ID" value="NZ_JAAWWK010000001.1"/>
</dbReference>
<dbReference type="Gene3D" id="1.20.140.10">
    <property type="entry name" value="Butyryl-CoA Dehydrogenase, subunit A, domain 3"/>
    <property type="match status" value="2"/>
</dbReference>
<keyword evidence="5" id="KW-0560">Oxidoreductase</keyword>
<dbReference type="InterPro" id="IPR046373">
    <property type="entry name" value="Acyl-CoA_Oxase/DH_mid-dom_sf"/>
</dbReference>
<keyword evidence="10" id="KW-1185">Reference proteome</keyword>
<comment type="caution">
    <text evidence="9">The sequence shown here is derived from an EMBL/GenBank/DDBJ whole genome shotgun (WGS) entry which is preliminary data.</text>
</comment>
<feature type="domain" description="Acyl-CoA dehydrogenase/oxidase N-terminal" evidence="8">
    <location>
        <begin position="362"/>
        <end position="472"/>
    </location>
</feature>
<evidence type="ECO:0000313" key="10">
    <source>
        <dbReference type="Proteomes" id="UP000765845"/>
    </source>
</evidence>
<evidence type="ECO:0000259" key="6">
    <source>
        <dbReference type="Pfam" id="PF00441"/>
    </source>
</evidence>
<dbReference type="Proteomes" id="UP000765845">
    <property type="component" value="Unassembled WGS sequence"/>
</dbReference>
<accession>A0ABX1GB50</accession>
<proteinExistence type="inferred from homology"/>
<feature type="domain" description="Acyl-CoA dehydrogenase/oxidase C-terminal" evidence="6">
    <location>
        <begin position="196"/>
        <end position="333"/>
    </location>
</feature>
<feature type="domain" description="Acyl-CoA oxidase/dehydrogenase middle" evidence="7">
    <location>
        <begin position="476"/>
        <end position="570"/>
    </location>
</feature>
<evidence type="ECO:0000256" key="3">
    <source>
        <dbReference type="ARBA" id="ARBA00022630"/>
    </source>
</evidence>
<dbReference type="SUPFAM" id="SSF47203">
    <property type="entry name" value="Acyl-CoA dehydrogenase C-terminal domain-like"/>
    <property type="match status" value="2"/>
</dbReference>
<dbReference type="Gene3D" id="2.40.110.10">
    <property type="entry name" value="Butyryl-CoA Dehydrogenase, subunit A, domain 2"/>
    <property type="match status" value="1"/>
</dbReference>
<dbReference type="Pfam" id="PF00441">
    <property type="entry name" value="Acyl-CoA_dh_1"/>
    <property type="match status" value="2"/>
</dbReference>
<dbReference type="PANTHER" id="PTHR43292:SF4">
    <property type="entry name" value="ACYL-COA DEHYDROGENASE FADE34"/>
    <property type="match status" value="1"/>
</dbReference>
<dbReference type="Pfam" id="PF02770">
    <property type="entry name" value="Acyl-CoA_dh_M"/>
    <property type="match status" value="1"/>
</dbReference>
<evidence type="ECO:0000313" key="9">
    <source>
        <dbReference type="EMBL" id="NKI16386.1"/>
    </source>
</evidence>
<reference evidence="9 10" key="1">
    <citation type="submission" date="2020-04" db="EMBL/GenBank/DDBJ databases">
        <authorList>
            <person name="Yoon J."/>
        </authorList>
    </citation>
    <scope>NUCLEOTIDE SEQUENCE [LARGE SCALE GENOMIC DNA]</scope>
    <source>
        <strain evidence="9 10">KMU-166</strain>
    </source>
</reference>
<evidence type="ECO:0000259" key="8">
    <source>
        <dbReference type="Pfam" id="PF02771"/>
    </source>
</evidence>
<evidence type="ECO:0000256" key="4">
    <source>
        <dbReference type="ARBA" id="ARBA00022827"/>
    </source>
</evidence>
<dbReference type="InterPro" id="IPR006091">
    <property type="entry name" value="Acyl-CoA_Oxase/DH_mid-dom"/>
</dbReference>
<evidence type="ECO:0000256" key="5">
    <source>
        <dbReference type="ARBA" id="ARBA00023002"/>
    </source>
</evidence>
<protein>
    <submittedName>
        <fullName evidence="9">Acyl-CoA dehydrogenase</fullName>
    </submittedName>
</protein>
<dbReference type="InterPro" id="IPR037069">
    <property type="entry name" value="AcylCoA_DH/ox_N_sf"/>
</dbReference>
<name>A0ABX1GB50_9GAMM</name>
<dbReference type="EMBL" id="JAAWWK010000001">
    <property type="protein sequence ID" value="NKI16386.1"/>
    <property type="molecule type" value="Genomic_DNA"/>
</dbReference>
<evidence type="ECO:0000256" key="1">
    <source>
        <dbReference type="ARBA" id="ARBA00001974"/>
    </source>
</evidence>
<evidence type="ECO:0000256" key="2">
    <source>
        <dbReference type="ARBA" id="ARBA00009347"/>
    </source>
</evidence>
<evidence type="ECO:0000259" key="7">
    <source>
        <dbReference type="Pfam" id="PF02770"/>
    </source>
</evidence>
<dbReference type="InterPro" id="IPR013786">
    <property type="entry name" value="AcylCoA_DH/ox_N"/>
</dbReference>
<keyword evidence="4" id="KW-0274">FAD</keyword>
<organism evidence="9 10">
    <name type="scientific">Spongiibacter thalassae</name>
    <dbReference type="NCBI Taxonomy" id="2721624"/>
    <lineage>
        <taxon>Bacteria</taxon>
        <taxon>Pseudomonadati</taxon>
        <taxon>Pseudomonadota</taxon>
        <taxon>Gammaproteobacteria</taxon>
        <taxon>Cellvibrionales</taxon>
        <taxon>Spongiibacteraceae</taxon>
        <taxon>Spongiibacter</taxon>
    </lineage>
</organism>
<comment type="similarity">
    <text evidence="2">Belongs to the acyl-CoA dehydrogenase family.</text>
</comment>
<dbReference type="InterPro" id="IPR009100">
    <property type="entry name" value="AcylCoA_DH/oxidase_NM_dom_sf"/>
</dbReference>
<keyword evidence="3" id="KW-0285">Flavoprotein</keyword>
<feature type="domain" description="Acyl-CoA dehydrogenase/oxidase N-terminal" evidence="8">
    <location>
        <begin position="6"/>
        <end position="114"/>
    </location>
</feature>
<dbReference type="Gene3D" id="1.10.540.10">
    <property type="entry name" value="Acyl-CoA dehydrogenase/oxidase, N-terminal domain"/>
    <property type="match status" value="2"/>
</dbReference>
<gene>
    <name evidence="9" type="ORF">HCU74_03025</name>
</gene>
<comment type="cofactor">
    <cofactor evidence="1">
        <name>FAD</name>
        <dbReference type="ChEBI" id="CHEBI:57692"/>
    </cofactor>
</comment>
<dbReference type="SUPFAM" id="SSF56645">
    <property type="entry name" value="Acyl-CoA dehydrogenase NM domain-like"/>
    <property type="match status" value="2"/>
</dbReference>
<dbReference type="InterPro" id="IPR036250">
    <property type="entry name" value="AcylCo_DH-like_C"/>
</dbReference>
<dbReference type="InterPro" id="IPR052161">
    <property type="entry name" value="Mycobact_Acyl-CoA_DH"/>
</dbReference>
<dbReference type="PANTHER" id="PTHR43292">
    <property type="entry name" value="ACYL-COA DEHYDROGENASE"/>
    <property type="match status" value="1"/>
</dbReference>
<sequence length="741" mass="80478">MNLYLTDEQNMLQETAARLFAAESTGERVRSVEATGFDPELWQQLQEMGLNLMRLPEEAGGLGSSLLDAVIVAEQAGRHIASVPLVEHLAASRLLAGLAQQERAGAALAQLAEGSLITLLPQVLSDKQAPVNGATAAQYTLLADAEAVYLLDARHFDRVDNLGSGAVGVLKESVALSEFAIASGDDALALFAAACDEWRLLCAAALGGLAEQGLRMAAEYANERKAFGTPISSFQGISHPLADAISQVEGAQLLTRKAVWALATARADAAASVAMAFWWAADISSKAMARALHTFGGYGVSLEYDIQMYYRRAKAWPAFAGDAQRSLLDAADRLWPEPRNARRPAVLPDAGENQQDYSLGADAEAFAEQTRAFFAKHMTPELRAHAHHSVDGFHPEFNRLAAQEGMLFPHWPKEYGGLEKSAYELAAMTAVYEAEGWEHVTAPITNQVAQIVMRFGTDEAKAESLNRFASGDALACMGFTEPSCGCDVFAAKTLAEPTESGDWLINGQKIFTTAANLADYCFLLARTNTDKPKHAGLSVFLVPMDLPGIEVHAVHTLQDERTNIVYFSDVQLPAKYLVGEVDGGLKVMASTLEMEHGSADQYRHGHVTAFHAAESWALNAQRDGQPVLADNQTASRLARSRVHLEVSTMLCYRAIWCMSEKIHNRYWGPMAKLFATEYYQRDADDLMDLCAPHSIIQQRDGLGHLEVGYRQSIGTTIYGGTSEVQRSLVAEQALGLARSRG</sequence>
<dbReference type="Pfam" id="PF02771">
    <property type="entry name" value="Acyl-CoA_dh_N"/>
    <property type="match status" value="2"/>
</dbReference>
<feature type="domain" description="Acyl-CoA dehydrogenase/oxidase C-terminal" evidence="6">
    <location>
        <begin position="584"/>
        <end position="733"/>
    </location>
</feature>